<dbReference type="RefSeq" id="WP_058183379.1">
    <property type="nucleotide sequence ID" value="NZ_LMTZ01000035.1"/>
</dbReference>
<organism evidence="2 3">
    <name type="scientific">Mastigocoleus testarum BC008</name>
    <dbReference type="NCBI Taxonomy" id="371196"/>
    <lineage>
        <taxon>Bacteria</taxon>
        <taxon>Bacillati</taxon>
        <taxon>Cyanobacteriota</taxon>
        <taxon>Cyanophyceae</taxon>
        <taxon>Nostocales</taxon>
        <taxon>Hapalosiphonaceae</taxon>
        <taxon>Mastigocoleus</taxon>
    </lineage>
</organism>
<gene>
    <name evidence="2" type="ORF">BC008_34960</name>
</gene>
<accession>A0A0V7ZX56</accession>
<evidence type="ECO:0000256" key="1">
    <source>
        <dbReference type="SAM" id="MobiDB-lite"/>
    </source>
</evidence>
<dbReference type="Proteomes" id="UP000053372">
    <property type="component" value="Unassembled WGS sequence"/>
</dbReference>
<feature type="compositionally biased region" description="Basic residues" evidence="1">
    <location>
        <begin position="50"/>
        <end position="87"/>
    </location>
</feature>
<sequence>MLCKKVALISLITISTGIILPVFPAFARTLNQEINAQEITSEGVLYANKNWKHPKPHHKKPHHPKPHHKKPHHPKPHHPKPHHKPHQPHQNINKTTVVTPVKSSSNSHSSSNSNSISKSRSSSNSHSSSNSSAKVNNSGNSSNTNTNSNISQGGNATVGGQQSQQSVTTGSTSVSPSTRVKVDGDKYNSVHFGDQAPGTGSEAFSFQYRSACGASVNYRQGFALKPRRIAGGGLGFALDVSSTSMDTIESREGVQKKMDTAFVTAMKVVDNQEIFQQRLNNGVVSYQEAQAYAIANCAPHYPIVRKTSTPSKVQIRRYVIKQPRRSRVCTARGCN</sequence>
<dbReference type="EMBL" id="LMTZ01000035">
    <property type="protein sequence ID" value="KST69114.1"/>
    <property type="molecule type" value="Genomic_DNA"/>
</dbReference>
<feature type="compositionally biased region" description="Polar residues" evidence="1">
    <location>
        <begin position="91"/>
        <end position="102"/>
    </location>
</feature>
<name>A0A0V7ZX56_9CYAN</name>
<protein>
    <submittedName>
        <fullName evidence="2">Uncharacterized protein</fullName>
    </submittedName>
</protein>
<dbReference type="OrthoDB" id="507191at2"/>
<proteinExistence type="predicted"/>
<dbReference type="AlphaFoldDB" id="A0A0V7ZX56"/>
<feature type="compositionally biased region" description="Low complexity" evidence="1">
    <location>
        <begin position="103"/>
        <end position="175"/>
    </location>
</feature>
<evidence type="ECO:0000313" key="3">
    <source>
        <dbReference type="Proteomes" id="UP000053372"/>
    </source>
</evidence>
<feature type="region of interest" description="Disordered" evidence="1">
    <location>
        <begin position="50"/>
        <end position="185"/>
    </location>
</feature>
<reference evidence="2 3" key="1">
    <citation type="journal article" date="2015" name="Genome Announc.">
        <title>Draft Genome of the Euendolithic (true boring) Cyanobacterium Mastigocoleus testarum strain BC008.</title>
        <authorList>
            <person name="Guida B.S."/>
            <person name="Garcia-Pichel F."/>
        </authorList>
    </citation>
    <scope>NUCLEOTIDE SEQUENCE [LARGE SCALE GENOMIC DNA]</scope>
    <source>
        <strain evidence="2 3">BC008</strain>
    </source>
</reference>
<evidence type="ECO:0000313" key="2">
    <source>
        <dbReference type="EMBL" id="KST69114.1"/>
    </source>
</evidence>
<keyword evidence="3" id="KW-1185">Reference proteome</keyword>
<comment type="caution">
    <text evidence="2">The sequence shown here is derived from an EMBL/GenBank/DDBJ whole genome shotgun (WGS) entry which is preliminary data.</text>
</comment>